<accession>A2CBV1</accession>
<feature type="region of interest" description="Disordered" evidence="1">
    <location>
        <begin position="1"/>
        <end position="29"/>
    </location>
</feature>
<dbReference type="AlphaFoldDB" id="A2CBV1"/>
<dbReference type="KEGG" id="pmf:P9303_22261"/>
<dbReference type="Proteomes" id="UP000002274">
    <property type="component" value="Chromosome"/>
</dbReference>
<protein>
    <submittedName>
        <fullName evidence="2">Uncharacterized protein</fullName>
    </submittedName>
</protein>
<dbReference type="EMBL" id="CP000554">
    <property type="protein sequence ID" value="ABM78961.1"/>
    <property type="molecule type" value="Genomic_DNA"/>
</dbReference>
<dbReference type="HOGENOM" id="CLU_3238133_0_0_3"/>
<dbReference type="RefSeq" id="WP_011826829.1">
    <property type="nucleotide sequence ID" value="NC_008820.1"/>
</dbReference>
<evidence type="ECO:0000313" key="2">
    <source>
        <dbReference type="EMBL" id="ABM78961.1"/>
    </source>
</evidence>
<sequence length="43" mass="4518">MKTEDCQVEGNVDQGLENGDGAFGDDVGDTQCVEDAQTNLLSV</sequence>
<reference evidence="2 3" key="1">
    <citation type="journal article" date="2007" name="PLoS Genet.">
        <title>Patterns and implications of gene gain and loss in the evolution of Prochlorococcus.</title>
        <authorList>
            <person name="Kettler G.C."/>
            <person name="Martiny A.C."/>
            <person name="Huang K."/>
            <person name="Zucker J."/>
            <person name="Coleman M.L."/>
            <person name="Rodrigue S."/>
            <person name="Chen F."/>
            <person name="Lapidus A."/>
            <person name="Ferriera S."/>
            <person name="Johnson J."/>
            <person name="Steglich C."/>
            <person name="Church G.M."/>
            <person name="Richardson P."/>
            <person name="Chisholm S.W."/>
        </authorList>
    </citation>
    <scope>NUCLEOTIDE SEQUENCE [LARGE SCALE GENOMIC DNA]</scope>
    <source>
        <strain evidence="2 3">MIT 9303</strain>
    </source>
</reference>
<evidence type="ECO:0000313" key="3">
    <source>
        <dbReference type="Proteomes" id="UP000002274"/>
    </source>
</evidence>
<name>A2CBV1_PROM3</name>
<evidence type="ECO:0000256" key="1">
    <source>
        <dbReference type="SAM" id="MobiDB-lite"/>
    </source>
</evidence>
<proteinExistence type="predicted"/>
<organism evidence="2 3">
    <name type="scientific">Prochlorococcus marinus (strain MIT 9303)</name>
    <dbReference type="NCBI Taxonomy" id="59922"/>
    <lineage>
        <taxon>Bacteria</taxon>
        <taxon>Bacillati</taxon>
        <taxon>Cyanobacteriota</taxon>
        <taxon>Cyanophyceae</taxon>
        <taxon>Synechococcales</taxon>
        <taxon>Prochlorococcaceae</taxon>
        <taxon>Prochlorococcus</taxon>
    </lineage>
</organism>
<gene>
    <name evidence="2" type="ordered locus">P9303_22261</name>
</gene>